<accession>A5BUP4</accession>
<protein>
    <recommendedName>
        <fullName evidence="2">DUF659 domain-containing protein</fullName>
    </recommendedName>
</protein>
<dbReference type="Pfam" id="PF04937">
    <property type="entry name" value="DUF659"/>
    <property type="match status" value="1"/>
</dbReference>
<sequence>MASGSSIMGRDPCWKYCTPMDGNKNGTVCNYCGLAIKSDVTDEDDEENLGGDDDDDGNDDVYMYPADMHTDERHAYREALRASKAVEWNRQQEEHFVKGKRKTNPSNPTRQMRKSQSVRYSDPTLPDAPSLYKSSIARQKNMRNFFKGGAIKETMGRLISSTIFLKFVDASNNIKDNKYTYGLLKDVIKEVGKQNVVQIVTDNGSAFMKAGKLLMKKYNLYWTSCAAHCIDLMFEDIGKRTSVGDVITKARKITNFIYNHSWLLAQMRKVCGGDIVRPGATRFATNYIALDSLLKKKANLKKERVGKLLSIYEALYTVLRIIDSEVVPTMPFVFQYKRGVGTDPDLLQVVHEVFTKLNPTLEGFSQFGNKIRDMEAEHDKVAEKDYLDLLDITTEVGEEEDNQLFQWVRLLHLDDEDGNPDPRIVAHVREVGVDVDRVLFEELTVTSRPSFDSTSVEHSSRLSATGTSAFGYDGSRRKGTNDGSDPGNDEGDVRQQQQSGQPLTFTCEDDFTLYSR</sequence>
<dbReference type="SUPFAM" id="SSF53098">
    <property type="entry name" value="Ribonuclease H-like"/>
    <property type="match status" value="1"/>
</dbReference>
<reference evidence="3" key="1">
    <citation type="journal article" date="2007" name="PLoS ONE">
        <title>The first genome sequence of an elite grapevine cultivar (Pinot noir Vitis vinifera L.): coping with a highly heterozygous genome.</title>
        <authorList>
            <person name="Velasco R."/>
            <person name="Zharkikh A."/>
            <person name="Troggio M."/>
            <person name="Cartwright D.A."/>
            <person name="Cestaro A."/>
            <person name="Pruss D."/>
            <person name="Pindo M."/>
            <person name="FitzGerald L.M."/>
            <person name="Vezzulli S."/>
            <person name="Reid J."/>
            <person name="Malacarne G."/>
            <person name="Iliev D."/>
            <person name="Coppola G."/>
            <person name="Wardell B."/>
            <person name="Micheletti D."/>
            <person name="Macalma T."/>
            <person name="Facci M."/>
            <person name="Mitchell J.T."/>
            <person name="Perazzolli M."/>
            <person name="Eldredge G."/>
            <person name="Gatto P."/>
            <person name="Oyzerski R."/>
            <person name="Moretto M."/>
            <person name="Gutin N."/>
            <person name="Stefanini M."/>
            <person name="Chen Y."/>
            <person name="Segala C."/>
            <person name="Davenport C."/>
            <person name="Dematte L."/>
            <person name="Mraz A."/>
            <person name="Battilana J."/>
            <person name="Stormo K."/>
            <person name="Costa F."/>
            <person name="Tao Q."/>
            <person name="Si-Ammour A."/>
            <person name="Harkins T."/>
            <person name="Lackey A."/>
            <person name="Perbost C."/>
            <person name="Taillon B."/>
            <person name="Stella A."/>
            <person name="Solovyev V."/>
            <person name="Fawcett J.A."/>
            <person name="Sterck L."/>
            <person name="Vandepoele K."/>
            <person name="Grando S.M."/>
            <person name="Toppo S."/>
            <person name="Moser C."/>
            <person name="Lanchbury J."/>
            <person name="Bogden R."/>
            <person name="Skolnick M."/>
            <person name="Sgaramella V."/>
            <person name="Bhatnagar S.K."/>
            <person name="Fontana P."/>
            <person name="Gutin A."/>
            <person name="Van de Peer Y."/>
            <person name="Salamini F."/>
            <person name="Viola R."/>
        </authorList>
    </citation>
    <scope>NUCLEOTIDE SEQUENCE</scope>
</reference>
<organism evidence="3">
    <name type="scientific">Vitis vinifera</name>
    <name type="common">Grape</name>
    <dbReference type="NCBI Taxonomy" id="29760"/>
    <lineage>
        <taxon>Eukaryota</taxon>
        <taxon>Viridiplantae</taxon>
        <taxon>Streptophyta</taxon>
        <taxon>Embryophyta</taxon>
        <taxon>Tracheophyta</taxon>
        <taxon>Spermatophyta</taxon>
        <taxon>Magnoliopsida</taxon>
        <taxon>eudicotyledons</taxon>
        <taxon>Gunneridae</taxon>
        <taxon>Pentapetalae</taxon>
        <taxon>rosids</taxon>
        <taxon>Vitales</taxon>
        <taxon>Vitaceae</taxon>
        <taxon>Viteae</taxon>
        <taxon>Vitis</taxon>
    </lineage>
</organism>
<dbReference type="InterPro" id="IPR012337">
    <property type="entry name" value="RNaseH-like_sf"/>
</dbReference>
<dbReference type="AlphaFoldDB" id="A5BUP4"/>
<dbReference type="InterPro" id="IPR007021">
    <property type="entry name" value="DUF659"/>
</dbReference>
<proteinExistence type="predicted"/>
<evidence type="ECO:0000259" key="2">
    <source>
        <dbReference type="Pfam" id="PF04937"/>
    </source>
</evidence>
<feature type="compositionally biased region" description="Acidic residues" evidence="1">
    <location>
        <begin position="507"/>
        <end position="516"/>
    </location>
</feature>
<feature type="compositionally biased region" description="Polar residues" evidence="1">
    <location>
        <begin position="494"/>
        <end position="504"/>
    </location>
</feature>
<feature type="region of interest" description="Disordered" evidence="1">
    <location>
        <begin position="42"/>
        <end position="61"/>
    </location>
</feature>
<feature type="compositionally biased region" description="Acidic residues" evidence="1">
    <location>
        <begin position="42"/>
        <end position="59"/>
    </location>
</feature>
<gene>
    <name evidence="3" type="ORF">VITISV_044135</name>
</gene>
<feature type="compositionally biased region" description="Polar residues" evidence="1">
    <location>
        <begin position="104"/>
        <end position="119"/>
    </location>
</feature>
<feature type="domain" description="DUF659" evidence="2">
    <location>
        <begin position="161"/>
        <end position="253"/>
    </location>
</feature>
<feature type="compositionally biased region" description="Polar residues" evidence="1">
    <location>
        <begin position="450"/>
        <end position="468"/>
    </location>
</feature>
<dbReference type="EMBL" id="AM471871">
    <property type="protein sequence ID" value="CAN70571.1"/>
    <property type="molecule type" value="Genomic_DNA"/>
</dbReference>
<evidence type="ECO:0000256" key="1">
    <source>
        <dbReference type="SAM" id="MobiDB-lite"/>
    </source>
</evidence>
<feature type="region of interest" description="Disordered" evidence="1">
    <location>
        <begin position="91"/>
        <end position="126"/>
    </location>
</feature>
<feature type="region of interest" description="Disordered" evidence="1">
    <location>
        <begin position="450"/>
        <end position="516"/>
    </location>
</feature>
<name>A5BUP4_VITVI</name>
<dbReference type="PANTHER" id="PTHR32166:SF122">
    <property type="entry name" value="OS09G0499600 PROTEIN"/>
    <property type="match status" value="1"/>
</dbReference>
<evidence type="ECO:0000313" key="3">
    <source>
        <dbReference type="EMBL" id="CAN70571.1"/>
    </source>
</evidence>
<dbReference type="PANTHER" id="PTHR32166">
    <property type="entry name" value="OSJNBA0013A04.12 PROTEIN"/>
    <property type="match status" value="1"/>
</dbReference>